<gene>
    <name evidence="2" type="ORF">FGO68_gene14384</name>
</gene>
<name>A0A8J8SYV7_HALGN</name>
<feature type="region of interest" description="Disordered" evidence="1">
    <location>
        <begin position="89"/>
        <end position="114"/>
    </location>
</feature>
<sequence>MMTFMGSIEKKELPEVETLTPLYDIDRQSKAKHIQHYHSMDRAHEKIINREGGFASLIDSDIKNEEKDQIRELLEGSLEMKKIEDGIASDEDELDINEPNAQSVMRNSRNNVNI</sequence>
<keyword evidence="3" id="KW-1185">Reference proteome</keyword>
<evidence type="ECO:0000313" key="2">
    <source>
        <dbReference type="EMBL" id="TNV75680.1"/>
    </source>
</evidence>
<evidence type="ECO:0000256" key="1">
    <source>
        <dbReference type="SAM" id="MobiDB-lite"/>
    </source>
</evidence>
<dbReference type="Proteomes" id="UP000785679">
    <property type="component" value="Unassembled WGS sequence"/>
</dbReference>
<organism evidence="2 3">
    <name type="scientific">Halteria grandinella</name>
    <dbReference type="NCBI Taxonomy" id="5974"/>
    <lineage>
        <taxon>Eukaryota</taxon>
        <taxon>Sar</taxon>
        <taxon>Alveolata</taxon>
        <taxon>Ciliophora</taxon>
        <taxon>Intramacronucleata</taxon>
        <taxon>Spirotrichea</taxon>
        <taxon>Stichotrichia</taxon>
        <taxon>Sporadotrichida</taxon>
        <taxon>Halteriidae</taxon>
        <taxon>Halteria</taxon>
    </lineage>
</organism>
<comment type="caution">
    <text evidence="2">The sequence shown here is derived from an EMBL/GenBank/DDBJ whole genome shotgun (WGS) entry which is preliminary data.</text>
</comment>
<protein>
    <submittedName>
        <fullName evidence="2">Uncharacterized protein</fullName>
    </submittedName>
</protein>
<feature type="compositionally biased region" description="Polar residues" evidence="1">
    <location>
        <begin position="99"/>
        <end position="114"/>
    </location>
</feature>
<evidence type="ECO:0000313" key="3">
    <source>
        <dbReference type="Proteomes" id="UP000785679"/>
    </source>
</evidence>
<reference evidence="2" key="1">
    <citation type="submission" date="2019-06" db="EMBL/GenBank/DDBJ databases">
        <authorList>
            <person name="Zheng W."/>
        </authorList>
    </citation>
    <scope>NUCLEOTIDE SEQUENCE</scope>
    <source>
        <strain evidence="2">QDHG01</strain>
    </source>
</reference>
<dbReference type="EMBL" id="RRYP01015069">
    <property type="protein sequence ID" value="TNV75680.1"/>
    <property type="molecule type" value="Genomic_DNA"/>
</dbReference>
<proteinExistence type="predicted"/>
<dbReference type="AlphaFoldDB" id="A0A8J8SYV7"/>
<accession>A0A8J8SYV7</accession>